<keyword evidence="6 19" id="KW-0813">Transport</keyword>
<dbReference type="GO" id="GO:0005272">
    <property type="term" value="F:sodium channel activity"/>
    <property type="evidence" value="ECO:0007669"/>
    <property type="project" value="UniProtKB-KW"/>
</dbReference>
<evidence type="ECO:0000256" key="19">
    <source>
        <dbReference type="RuleBase" id="RU000679"/>
    </source>
</evidence>
<dbReference type="Pfam" id="PF00443">
    <property type="entry name" value="UCH"/>
    <property type="match status" value="1"/>
</dbReference>
<dbReference type="FunCoup" id="A0A482XAG7">
    <property type="interactions" value="1826"/>
</dbReference>
<keyword evidence="8" id="KW-0645">Protease</keyword>
<dbReference type="Proteomes" id="UP000291343">
    <property type="component" value="Unassembled WGS sequence"/>
</dbReference>
<evidence type="ECO:0000256" key="1">
    <source>
        <dbReference type="ARBA" id="ARBA00000707"/>
    </source>
</evidence>
<evidence type="ECO:0000256" key="9">
    <source>
        <dbReference type="ARBA" id="ARBA00022692"/>
    </source>
</evidence>
<dbReference type="Pfam" id="PF00858">
    <property type="entry name" value="ASC"/>
    <property type="match status" value="1"/>
</dbReference>
<evidence type="ECO:0000256" key="17">
    <source>
        <dbReference type="ARBA" id="ARBA00023201"/>
    </source>
</evidence>
<evidence type="ECO:0000256" key="12">
    <source>
        <dbReference type="ARBA" id="ARBA00022807"/>
    </source>
</evidence>
<keyword evidence="7 19" id="KW-0894">Sodium channel</keyword>
<sequence length="784" mass="87770">MEFCWLGSIPPPNVVLGAMEYRDSMIRQVAYKIVFTRAGECYSLRINAGAPGSFVNARALGRMLQRNTANFYSFTSSRIESSKAVMELPKIHRGCSARDRKLAAFKTYTVSNCKAECIFNLSLASCHCIPFIAPKYSDDQRYCEFSDMKCLETIRGKYKSTNGQQYSHYFVCSFNTRVSPQRKAPLALFQFDAKFNLQEIHINLGKHERQPHRNHNGTAICNAMMYITSGNNLNRVTESRFKIEQNPRPCFCYPSCEADYNFDVSFSSSPLNMRQTNTDRKSGEYEKMEFYCDVYVYSQGNMLTKIVTDVKYDPTELLATAIAVIIGAYVFWGPASNPRRRKQVPVVGLQNLGFTCFLNALLQALASCPIFKKWLESSQQGPVSQALLNLLNVLSNEADSSVEDPYSPMEMIQILRDNGWAISPGEQDAHELFHHMILTLEEESQKSHPNVSGCLSDALLPPVGPSIKSNTAVSKSTTNLKQSHNNHVIPVSSSTPSTLNGRVESLDISAQGDTKSPSPVLDINRNPIPSPFTGFLTSQTKCTECGFKSVLRYDKFDSLSVHLPPVEEGTGTTPSHTLTQLLDRFVSTELINGFNCDGCNKDAPEGSPPILSSALKNLSIGKLPRCLCIHIPRTLIHDNGHPYKRNDYVDFPEFLGMDPYTQNAIMKHQKAEQADTNGVATDLSSGSTVLKRLHNHFKFKPCNNWYRLKAVVVHKGPIEGGHFVTYRRGPLDTTIRHRSSDSNSHVEQRWFLTSDSDVRAATLCEAMQSSAYLLFYEKYANSST</sequence>
<evidence type="ECO:0000256" key="3">
    <source>
        <dbReference type="ARBA" id="ARBA00007193"/>
    </source>
</evidence>
<evidence type="ECO:0000256" key="14">
    <source>
        <dbReference type="ARBA" id="ARBA00023053"/>
    </source>
</evidence>
<keyword evidence="22" id="KW-1185">Reference proteome</keyword>
<protein>
    <recommendedName>
        <fullName evidence="5">ubiquitinyl hydrolase 1</fullName>
        <ecNumber evidence="5">3.4.19.12</ecNumber>
    </recommendedName>
</protein>
<gene>
    <name evidence="21" type="ORF">LSTR_LSTR001482</name>
</gene>
<dbReference type="InterPro" id="IPR001394">
    <property type="entry name" value="Peptidase_C19_UCH"/>
</dbReference>
<evidence type="ECO:0000256" key="6">
    <source>
        <dbReference type="ARBA" id="ARBA00022448"/>
    </source>
</evidence>
<comment type="catalytic activity">
    <reaction evidence="1">
        <text>Thiol-dependent hydrolysis of ester, thioester, amide, peptide and isopeptide bonds formed by the C-terminal Gly of ubiquitin (a 76-residue protein attached to proteins as an intracellular targeting signal).</text>
        <dbReference type="EC" id="3.4.19.12"/>
    </reaction>
</comment>
<evidence type="ECO:0000256" key="18">
    <source>
        <dbReference type="ARBA" id="ARBA00023303"/>
    </source>
</evidence>
<dbReference type="GO" id="GO:0016020">
    <property type="term" value="C:membrane"/>
    <property type="evidence" value="ECO:0007669"/>
    <property type="project" value="UniProtKB-SubCell"/>
</dbReference>
<dbReference type="InterPro" id="IPR050164">
    <property type="entry name" value="Peptidase_C19"/>
</dbReference>
<evidence type="ECO:0000256" key="7">
    <source>
        <dbReference type="ARBA" id="ARBA00022461"/>
    </source>
</evidence>
<evidence type="ECO:0000256" key="10">
    <source>
        <dbReference type="ARBA" id="ARBA00022786"/>
    </source>
</evidence>
<dbReference type="AlphaFoldDB" id="A0A482XAG7"/>
<evidence type="ECO:0000256" key="4">
    <source>
        <dbReference type="ARBA" id="ARBA00009085"/>
    </source>
</evidence>
<evidence type="ECO:0000256" key="16">
    <source>
        <dbReference type="ARBA" id="ARBA00023136"/>
    </source>
</evidence>
<dbReference type="InterPro" id="IPR038765">
    <property type="entry name" value="Papain-like_cys_pep_sf"/>
</dbReference>
<dbReference type="EC" id="3.4.19.12" evidence="5"/>
<keyword evidence="11" id="KW-0378">Hydrolase</keyword>
<keyword evidence="10" id="KW-0833">Ubl conjugation pathway</keyword>
<dbReference type="GO" id="GO:0005634">
    <property type="term" value="C:nucleus"/>
    <property type="evidence" value="ECO:0007669"/>
    <property type="project" value="TreeGrafter"/>
</dbReference>
<proteinExistence type="inferred from homology"/>
<name>A0A482XAG7_LAOST</name>
<dbReference type="OrthoDB" id="2248014at2759"/>
<dbReference type="Gene3D" id="3.90.70.10">
    <property type="entry name" value="Cysteine proteinases"/>
    <property type="match status" value="1"/>
</dbReference>
<accession>A0A482XAG7</accession>
<dbReference type="PANTHER" id="PTHR24006">
    <property type="entry name" value="UBIQUITIN CARBOXYL-TERMINAL HYDROLASE"/>
    <property type="match status" value="1"/>
</dbReference>
<dbReference type="GO" id="GO:0004843">
    <property type="term" value="F:cysteine-type deubiquitinase activity"/>
    <property type="evidence" value="ECO:0007669"/>
    <property type="project" value="UniProtKB-EC"/>
</dbReference>
<keyword evidence="9 19" id="KW-0812">Transmembrane</keyword>
<evidence type="ECO:0000256" key="11">
    <source>
        <dbReference type="ARBA" id="ARBA00022801"/>
    </source>
</evidence>
<evidence type="ECO:0000313" key="22">
    <source>
        <dbReference type="Proteomes" id="UP000291343"/>
    </source>
</evidence>
<evidence type="ECO:0000256" key="5">
    <source>
        <dbReference type="ARBA" id="ARBA00012759"/>
    </source>
</evidence>
<dbReference type="PROSITE" id="PS50235">
    <property type="entry name" value="USP_3"/>
    <property type="match status" value="1"/>
</dbReference>
<evidence type="ECO:0000256" key="15">
    <source>
        <dbReference type="ARBA" id="ARBA00023065"/>
    </source>
</evidence>
<feature type="domain" description="USP" evidence="20">
    <location>
        <begin position="347"/>
        <end position="779"/>
    </location>
</feature>
<evidence type="ECO:0000256" key="13">
    <source>
        <dbReference type="ARBA" id="ARBA00022989"/>
    </source>
</evidence>
<keyword evidence="16" id="KW-0472">Membrane</keyword>
<keyword evidence="12" id="KW-0788">Thiol protease</keyword>
<dbReference type="EMBL" id="QKKF02014716">
    <property type="protein sequence ID" value="RZF42687.1"/>
    <property type="molecule type" value="Genomic_DNA"/>
</dbReference>
<comment type="similarity">
    <text evidence="4">Belongs to the peptidase C19 family.</text>
</comment>
<keyword evidence="14" id="KW-0915">Sodium</keyword>
<dbReference type="InParanoid" id="A0A482XAG7"/>
<comment type="similarity">
    <text evidence="3 19">Belongs to the amiloride-sensitive sodium channel (TC 1.A.6) family.</text>
</comment>
<dbReference type="CDD" id="cd02662">
    <property type="entry name" value="Peptidase_C19F"/>
    <property type="match status" value="1"/>
</dbReference>
<evidence type="ECO:0000313" key="21">
    <source>
        <dbReference type="EMBL" id="RZF42687.1"/>
    </source>
</evidence>
<keyword evidence="18 19" id="KW-0407">Ion channel</keyword>
<dbReference type="InterPro" id="IPR018200">
    <property type="entry name" value="USP_CS"/>
</dbReference>
<dbReference type="STRING" id="195883.A0A482XAG7"/>
<evidence type="ECO:0000259" key="20">
    <source>
        <dbReference type="PROSITE" id="PS50235"/>
    </source>
</evidence>
<organism evidence="21 22">
    <name type="scientific">Laodelphax striatellus</name>
    <name type="common">Small brown planthopper</name>
    <name type="synonym">Delphax striatella</name>
    <dbReference type="NCBI Taxonomy" id="195883"/>
    <lineage>
        <taxon>Eukaryota</taxon>
        <taxon>Metazoa</taxon>
        <taxon>Ecdysozoa</taxon>
        <taxon>Arthropoda</taxon>
        <taxon>Hexapoda</taxon>
        <taxon>Insecta</taxon>
        <taxon>Pterygota</taxon>
        <taxon>Neoptera</taxon>
        <taxon>Paraneoptera</taxon>
        <taxon>Hemiptera</taxon>
        <taxon>Auchenorrhyncha</taxon>
        <taxon>Fulgoroidea</taxon>
        <taxon>Delphacidae</taxon>
        <taxon>Criomorphinae</taxon>
        <taxon>Laodelphax</taxon>
    </lineage>
</organism>
<keyword evidence="17 19" id="KW-0739">Sodium transport</keyword>
<dbReference type="PROSITE" id="PS00973">
    <property type="entry name" value="USP_2"/>
    <property type="match status" value="1"/>
</dbReference>
<comment type="subcellular location">
    <subcellularLocation>
        <location evidence="2">Membrane</location>
        <topology evidence="2">Multi-pass membrane protein</topology>
    </subcellularLocation>
</comment>
<dbReference type="SUPFAM" id="SSF54001">
    <property type="entry name" value="Cysteine proteinases"/>
    <property type="match status" value="1"/>
</dbReference>
<comment type="caution">
    <text evidence="21">The sequence shown here is derived from an EMBL/GenBank/DDBJ whole genome shotgun (WGS) entry which is preliminary data.</text>
</comment>
<keyword evidence="13" id="KW-1133">Transmembrane helix</keyword>
<dbReference type="InterPro" id="IPR001873">
    <property type="entry name" value="ENaC"/>
</dbReference>
<dbReference type="InterPro" id="IPR028889">
    <property type="entry name" value="USP"/>
</dbReference>
<reference evidence="21 22" key="1">
    <citation type="journal article" date="2017" name="Gigascience">
        <title>Genome sequence of the small brown planthopper, Laodelphax striatellus.</title>
        <authorList>
            <person name="Zhu J."/>
            <person name="Jiang F."/>
            <person name="Wang X."/>
            <person name="Yang P."/>
            <person name="Bao Y."/>
            <person name="Zhao W."/>
            <person name="Wang W."/>
            <person name="Lu H."/>
            <person name="Wang Q."/>
            <person name="Cui N."/>
            <person name="Li J."/>
            <person name="Chen X."/>
            <person name="Luo L."/>
            <person name="Yu J."/>
            <person name="Kang L."/>
            <person name="Cui F."/>
        </authorList>
    </citation>
    <scope>NUCLEOTIDE SEQUENCE [LARGE SCALE GENOMIC DNA]</scope>
    <source>
        <strain evidence="21">Lst14</strain>
    </source>
</reference>
<dbReference type="SMR" id="A0A482XAG7"/>
<evidence type="ECO:0000256" key="8">
    <source>
        <dbReference type="ARBA" id="ARBA00022670"/>
    </source>
</evidence>
<dbReference type="PANTHER" id="PTHR24006:SF888">
    <property type="entry name" value="UBIQUITIN CARBOXYL-TERMINAL HYDROLASE 30"/>
    <property type="match status" value="1"/>
</dbReference>
<keyword evidence="15 19" id="KW-0406">Ion transport</keyword>
<dbReference type="GO" id="GO:0005829">
    <property type="term" value="C:cytosol"/>
    <property type="evidence" value="ECO:0007669"/>
    <property type="project" value="TreeGrafter"/>
</dbReference>
<dbReference type="Gene3D" id="1.10.287.820">
    <property type="entry name" value="Acid-sensing ion channel domain"/>
    <property type="match status" value="1"/>
</dbReference>
<evidence type="ECO:0000256" key="2">
    <source>
        <dbReference type="ARBA" id="ARBA00004141"/>
    </source>
</evidence>
<dbReference type="GO" id="GO:0006508">
    <property type="term" value="P:proteolysis"/>
    <property type="evidence" value="ECO:0007669"/>
    <property type="project" value="UniProtKB-KW"/>
</dbReference>
<dbReference type="GO" id="GO:0016579">
    <property type="term" value="P:protein deubiquitination"/>
    <property type="evidence" value="ECO:0007669"/>
    <property type="project" value="InterPro"/>
</dbReference>